<keyword evidence="2" id="KW-1185">Reference proteome</keyword>
<comment type="caution">
    <text evidence="1">The sequence shown here is derived from an EMBL/GenBank/DDBJ whole genome shotgun (WGS) entry which is preliminary data.</text>
</comment>
<organism evidence="1 2">
    <name type="scientific">Chaetomium tenue</name>
    <dbReference type="NCBI Taxonomy" id="1854479"/>
    <lineage>
        <taxon>Eukaryota</taxon>
        <taxon>Fungi</taxon>
        <taxon>Dikarya</taxon>
        <taxon>Ascomycota</taxon>
        <taxon>Pezizomycotina</taxon>
        <taxon>Sordariomycetes</taxon>
        <taxon>Sordariomycetidae</taxon>
        <taxon>Sordariales</taxon>
        <taxon>Chaetomiaceae</taxon>
        <taxon>Chaetomium</taxon>
    </lineage>
</organism>
<name>A0ACB7NY77_9PEZI</name>
<reference evidence="1 2" key="1">
    <citation type="journal article" date="2021" name="Nat. Commun.">
        <title>Genetic determinants of endophytism in the Arabidopsis root mycobiome.</title>
        <authorList>
            <person name="Mesny F."/>
            <person name="Miyauchi S."/>
            <person name="Thiergart T."/>
            <person name="Pickel B."/>
            <person name="Atanasova L."/>
            <person name="Karlsson M."/>
            <person name="Huettel B."/>
            <person name="Barry K.W."/>
            <person name="Haridas S."/>
            <person name="Chen C."/>
            <person name="Bauer D."/>
            <person name="Andreopoulos W."/>
            <person name="Pangilinan J."/>
            <person name="LaButti K."/>
            <person name="Riley R."/>
            <person name="Lipzen A."/>
            <person name="Clum A."/>
            <person name="Drula E."/>
            <person name="Henrissat B."/>
            <person name="Kohler A."/>
            <person name="Grigoriev I.V."/>
            <person name="Martin F.M."/>
            <person name="Hacquard S."/>
        </authorList>
    </citation>
    <scope>NUCLEOTIDE SEQUENCE [LARGE SCALE GENOMIC DNA]</scope>
    <source>
        <strain evidence="1 2">MPI-SDFR-AT-0079</strain>
    </source>
</reference>
<accession>A0ACB7NY77</accession>
<dbReference type="Proteomes" id="UP000724584">
    <property type="component" value="Unassembled WGS sequence"/>
</dbReference>
<evidence type="ECO:0000313" key="2">
    <source>
        <dbReference type="Proteomes" id="UP000724584"/>
    </source>
</evidence>
<gene>
    <name evidence="1" type="ORF">F5144DRAFT_595370</name>
</gene>
<evidence type="ECO:0000313" key="1">
    <source>
        <dbReference type="EMBL" id="KAH6623141.1"/>
    </source>
</evidence>
<dbReference type="EMBL" id="JAGIZQ010000006">
    <property type="protein sequence ID" value="KAH6623141.1"/>
    <property type="molecule type" value="Genomic_DNA"/>
</dbReference>
<protein>
    <submittedName>
        <fullName evidence="1">Uncharacterized protein</fullName>
    </submittedName>
</protein>
<sequence>MAFVDIWVAVWTLIGSIGSCLLALPVLGDVLRSFGLRPPPPRDQVPGLLDEVRDDQSGLVVGPTTIIGGQQGLVGGQDTIGGDLRALIDAAQSLDKNLMVAVENQKAMLKVIMTVSDQIDKSRDDSNSRFDNVRVRLDAIVSATESSAEALGRMSALVAEVSGRRTAQSEPAYGATVLAACVNTAETQQPHPSILRGGGWCL</sequence>
<proteinExistence type="predicted"/>